<keyword evidence="3" id="KW-1185">Reference proteome</keyword>
<dbReference type="AlphaFoldDB" id="A0A7Y0AHD3"/>
<evidence type="ECO:0000313" key="3">
    <source>
        <dbReference type="Proteomes" id="UP000559626"/>
    </source>
</evidence>
<dbReference type="Proteomes" id="UP000559626">
    <property type="component" value="Unassembled WGS sequence"/>
</dbReference>
<proteinExistence type="predicted"/>
<organism evidence="2 3">
    <name type="scientific">Hymenobacter polaris</name>
    <dbReference type="NCBI Taxonomy" id="2682546"/>
    <lineage>
        <taxon>Bacteria</taxon>
        <taxon>Pseudomonadati</taxon>
        <taxon>Bacteroidota</taxon>
        <taxon>Cytophagia</taxon>
        <taxon>Cytophagales</taxon>
        <taxon>Hymenobacteraceae</taxon>
        <taxon>Hymenobacter</taxon>
    </lineage>
</organism>
<accession>A0A7Y0AHD3</accession>
<feature type="region of interest" description="Disordered" evidence="1">
    <location>
        <begin position="87"/>
        <end position="123"/>
    </location>
</feature>
<reference evidence="2 3" key="1">
    <citation type="submission" date="2020-04" db="EMBL/GenBank/DDBJ databases">
        <title>Hymenobacter polaris sp. nov., isolated from Arctic soil.</title>
        <authorList>
            <person name="Dahal R.H."/>
        </authorList>
    </citation>
    <scope>NUCLEOTIDE SEQUENCE [LARGE SCALE GENOMIC DNA]</scope>
    <source>
        <strain evidence="2 3">RP-2-7</strain>
    </source>
</reference>
<protein>
    <submittedName>
        <fullName evidence="2">Uncharacterized protein</fullName>
    </submittedName>
</protein>
<name>A0A7Y0AHD3_9BACT</name>
<sequence>MRPRFSYLLPRFGPRLGLGLAGLLAALPLLFAARHTSPAGRAGQGVSPETNLLGSGLSRKLTHQADFSSFTTVPPSGPRSYLYAPTSLYQGRAGRRPRPGRYRLTLRGPGPSHASPPAGPATTGLVARSWRTIKAMFR</sequence>
<evidence type="ECO:0000313" key="2">
    <source>
        <dbReference type="EMBL" id="NML67406.1"/>
    </source>
</evidence>
<comment type="caution">
    <text evidence="2">The sequence shown here is derived from an EMBL/GenBank/DDBJ whole genome shotgun (WGS) entry which is preliminary data.</text>
</comment>
<dbReference type="RefSeq" id="WP_169533075.1">
    <property type="nucleotide sequence ID" value="NZ_JABBGH010000003.1"/>
</dbReference>
<feature type="compositionally biased region" description="Low complexity" evidence="1">
    <location>
        <begin position="102"/>
        <end position="123"/>
    </location>
</feature>
<dbReference type="EMBL" id="JABBGH010000003">
    <property type="protein sequence ID" value="NML67406.1"/>
    <property type="molecule type" value="Genomic_DNA"/>
</dbReference>
<gene>
    <name evidence="2" type="ORF">HHL22_19560</name>
</gene>
<evidence type="ECO:0000256" key="1">
    <source>
        <dbReference type="SAM" id="MobiDB-lite"/>
    </source>
</evidence>